<proteinExistence type="predicted"/>
<feature type="domain" description="HEPN AbiU2-like" evidence="2">
    <location>
        <begin position="10"/>
        <end position="169"/>
    </location>
</feature>
<dbReference type="Pfam" id="PF18734">
    <property type="entry name" value="HEPN_AbiU2"/>
    <property type="match status" value="1"/>
</dbReference>
<dbReference type="STRING" id="1742973.COMA2_20424"/>
<dbReference type="RefSeq" id="WP_090897176.1">
    <property type="nucleotide sequence ID" value="NZ_CZPZ01000012.1"/>
</dbReference>
<reference evidence="4" key="1">
    <citation type="submission" date="2015-10" db="EMBL/GenBank/DDBJ databases">
        <authorList>
            <person name="Luecker S."/>
            <person name="Luecker S."/>
        </authorList>
    </citation>
    <scope>NUCLEOTIDE SEQUENCE [LARGE SCALE GENOMIC DNA]</scope>
</reference>
<sequence length="195" mass="23112">MTNIREIEKQFETYRANLNSEATRLACYVALYKRLYERRNDRLREMNLAPAFFLTATDALFSAIILWVDKLFVEKGQRGIFNFLAFVESNLSMLAIEQLKRRKNYPDGHWMLARDAITLQTVNANRERIRNLDCLKSFAIRRDKFHAHFDKEYFFDRHRLEDDAPLVWVTLRKSSRSSLTSSTIIQLPMTEMCLC</sequence>
<dbReference type="InterPro" id="IPR040704">
    <property type="entry name" value="HEPN_AbiU2"/>
</dbReference>
<protein>
    <recommendedName>
        <fullName evidence="2">HEPN AbiU2-like domain-containing protein</fullName>
    </recommendedName>
</protein>
<keyword evidence="4" id="KW-1185">Reference proteome</keyword>
<keyword evidence="1" id="KW-1133">Transmembrane helix</keyword>
<feature type="transmembrane region" description="Helical" evidence="1">
    <location>
        <begin position="48"/>
        <end position="68"/>
    </location>
</feature>
<gene>
    <name evidence="3" type="ORF">COMA2_20424</name>
</gene>
<dbReference type="Proteomes" id="UP000198736">
    <property type="component" value="Unassembled WGS sequence"/>
</dbReference>
<keyword evidence="1" id="KW-0472">Membrane</keyword>
<dbReference type="EMBL" id="CZPZ01000012">
    <property type="protein sequence ID" value="CUS35748.1"/>
    <property type="molecule type" value="Genomic_DNA"/>
</dbReference>
<name>A0A0S4LIB9_9BACT</name>
<evidence type="ECO:0000313" key="4">
    <source>
        <dbReference type="Proteomes" id="UP000198736"/>
    </source>
</evidence>
<evidence type="ECO:0000256" key="1">
    <source>
        <dbReference type="SAM" id="Phobius"/>
    </source>
</evidence>
<dbReference type="AlphaFoldDB" id="A0A0S4LIB9"/>
<evidence type="ECO:0000259" key="2">
    <source>
        <dbReference type="Pfam" id="PF18734"/>
    </source>
</evidence>
<keyword evidence="1" id="KW-0812">Transmembrane</keyword>
<evidence type="ECO:0000313" key="3">
    <source>
        <dbReference type="EMBL" id="CUS35748.1"/>
    </source>
</evidence>
<accession>A0A0S4LIB9</accession>
<organism evidence="3 4">
    <name type="scientific">Candidatus Nitrospira nitrificans</name>
    <dbReference type="NCBI Taxonomy" id="1742973"/>
    <lineage>
        <taxon>Bacteria</taxon>
        <taxon>Pseudomonadati</taxon>
        <taxon>Nitrospirota</taxon>
        <taxon>Nitrospiria</taxon>
        <taxon>Nitrospirales</taxon>
        <taxon>Nitrospiraceae</taxon>
        <taxon>Nitrospira</taxon>
    </lineage>
</organism>
<dbReference type="OrthoDB" id="7066486at2"/>